<dbReference type="EMBL" id="CP019474">
    <property type="protein sequence ID" value="UQC79241.1"/>
    <property type="molecule type" value="Genomic_DNA"/>
</dbReference>
<evidence type="ECO:0000313" key="4">
    <source>
        <dbReference type="EMBL" id="UQC79241.1"/>
    </source>
</evidence>
<accession>A0A9Q8SLW5</accession>
<evidence type="ECO:0000256" key="2">
    <source>
        <dbReference type="ARBA" id="ARBA00022801"/>
    </source>
</evidence>
<sequence>MSAQPVTLWCTLHPAAGKEGECRQVLLDLAAKVCEVESTCLRYEVFEKVENASAPNKIVFYLLEQWPSQADLDRHTQRDWLVAIRQRFDEGLLAKDELIENVIRVHVLGSPTRPSSTTDLSLPVSHVVKPTHMCELEKISPASSHLGHKWDGKHNPRARTAVSATTGARTCSRSTYGETLDFICPVVMNANDFEPSQFFRHGERTPNATRFQNAGGQTDWPFNQNATTPNALFYGTGPKLIPINDEIGKPSLPDGGRSIYCAHGELTDTGRITAMKLGRQLRKLYVEQLNFMPATLDDPAMICLRSTQYQRTFSTMQHVFRGLYPSQFINGHEEDIKVFVADPRDETLLPPEDFDERFAELLQEFTRRAAIKWNSSPEMQFINRQIGRWMPNGIPVAVDSKPLKLHGVLDTISAVSATPRPGDYLPAGFLDPKMRVIMEKICAEEEFAGYVYSEEFRSLGVGRILGEIIQRMSSVANQVDQVSDRTKAPRMLLFACHDSTIAGMLGSLGAMKDPDWFWPPYTAHITMELFRRVGENAAQCEASILNGCTWYVRLKYQSQTVTLPCGSGEGNHFPEYQDIRTLVSVTTTTN</sequence>
<keyword evidence="2" id="KW-0378">Hydrolase</keyword>
<dbReference type="AlphaFoldDB" id="A0A9Q8SLW5"/>
<dbReference type="InterPro" id="IPR050645">
    <property type="entry name" value="Histidine_acid_phosphatase"/>
</dbReference>
<dbReference type="CDD" id="cd07061">
    <property type="entry name" value="HP_HAP_like"/>
    <property type="match status" value="1"/>
</dbReference>
<dbReference type="Pfam" id="PF03992">
    <property type="entry name" value="ABM"/>
    <property type="match status" value="1"/>
</dbReference>
<dbReference type="InterPro" id="IPR029033">
    <property type="entry name" value="His_PPase_superfam"/>
</dbReference>
<comment type="similarity">
    <text evidence="1">Belongs to the histidine acid phosphatase family.</text>
</comment>
<organism evidence="4 5">
    <name type="scientific">Colletotrichum lupini</name>
    <dbReference type="NCBI Taxonomy" id="145971"/>
    <lineage>
        <taxon>Eukaryota</taxon>
        <taxon>Fungi</taxon>
        <taxon>Dikarya</taxon>
        <taxon>Ascomycota</taxon>
        <taxon>Pezizomycotina</taxon>
        <taxon>Sordariomycetes</taxon>
        <taxon>Hypocreomycetidae</taxon>
        <taxon>Glomerellales</taxon>
        <taxon>Glomerellaceae</taxon>
        <taxon>Colletotrichum</taxon>
        <taxon>Colletotrichum acutatum species complex</taxon>
    </lineage>
</organism>
<dbReference type="InterPro" id="IPR000560">
    <property type="entry name" value="His_Pase_clade-2"/>
</dbReference>
<gene>
    <name evidence="4" type="ORF">CLUP02_04720</name>
</gene>
<dbReference type="Gene3D" id="3.30.70.100">
    <property type="match status" value="1"/>
</dbReference>
<dbReference type="SUPFAM" id="SSF53254">
    <property type="entry name" value="Phosphoglycerate mutase-like"/>
    <property type="match status" value="1"/>
</dbReference>
<dbReference type="Gene3D" id="3.40.50.1240">
    <property type="entry name" value="Phosphoglycerate mutase-like"/>
    <property type="match status" value="1"/>
</dbReference>
<dbReference type="KEGG" id="clup:CLUP02_04720"/>
<dbReference type="RefSeq" id="XP_049140874.1">
    <property type="nucleotide sequence ID" value="XM_049283731.1"/>
</dbReference>
<keyword evidence="5" id="KW-1185">Reference proteome</keyword>
<dbReference type="SUPFAM" id="SSF54909">
    <property type="entry name" value="Dimeric alpha+beta barrel"/>
    <property type="match status" value="1"/>
</dbReference>
<evidence type="ECO:0000313" key="5">
    <source>
        <dbReference type="Proteomes" id="UP000830671"/>
    </source>
</evidence>
<evidence type="ECO:0000259" key="3">
    <source>
        <dbReference type="Pfam" id="PF03992"/>
    </source>
</evidence>
<dbReference type="PANTHER" id="PTHR11567">
    <property type="entry name" value="ACID PHOSPHATASE-RELATED"/>
    <property type="match status" value="1"/>
</dbReference>
<dbReference type="PANTHER" id="PTHR11567:SF110">
    <property type="entry name" value="2-PHOSPHOXYLOSE PHOSPHATASE 1"/>
    <property type="match status" value="1"/>
</dbReference>
<dbReference type="Pfam" id="PF00328">
    <property type="entry name" value="His_Phos_2"/>
    <property type="match status" value="2"/>
</dbReference>
<dbReference type="GO" id="GO:0016791">
    <property type="term" value="F:phosphatase activity"/>
    <property type="evidence" value="ECO:0007669"/>
    <property type="project" value="TreeGrafter"/>
</dbReference>
<evidence type="ECO:0000256" key="1">
    <source>
        <dbReference type="ARBA" id="ARBA00005375"/>
    </source>
</evidence>
<name>A0A9Q8SLW5_9PEZI</name>
<protein>
    <submittedName>
        <fullName evidence="4">Acid phosphatase</fullName>
    </submittedName>
</protein>
<dbReference type="GeneID" id="73338741"/>
<dbReference type="InterPro" id="IPR011008">
    <property type="entry name" value="Dimeric_a/b-barrel"/>
</dbReference>
<reference evidence="4" key="1">
    <citation type="journal article" date="2021" name="Mol. Plant Microbe Interact.">
        <title>Complete Genome Sequence of the Plant-Pathogenic Fungus Colletotrichum lupini.</title>
        <authorList>
            <person name="Baroncelli R."/>
            <person name="Pensec F."/>
            <person name="Da Lio D."/>
            <person name="Boufleur T."/>
            <person name="Vicente I."/>
            <person name="Sarrocco S."/>
            <person name="Picot A."/>
            <person name="Baraldi E."/>
            <person name="Sukno S."/>
            <person name="Thon M."/>
            <person name="Le Floch G."/>
        </authorList>
    </citation>
    <scope>NUCLEOTIDE SEQUENCE</scope>
    <source>
        <strain evidence="4">IMI 504893</strain>
    </source>
</reference>
<dbReference type="InterPro" id="IPR007138">
    <property type="entry name" value="ABM_dom"/>
</dbReference>
<feature type="domain" description="ABM" evidence="3">
    <location>
        <begin position="11"/>
        <end position="79"/>
    </location>
</feature>
<dbReference type="Proteomes" id="UP000830671">
    <property type="component" value="Chromosome 2"/>
</dbReference>
<proteinExistence type="inferred from homology"/>